<dbReference type="InterPro" id="IPR000748">
    <property type="entry name" value="PsdUridine_synth_RsuA/RluB/E/F"/>
</dbReference>
<evidence type="ECO:0000313" key="6">
    <source>
        <dbReference type="EMBL" id="HIQ70561.1"/>
    </source>
</evidence>
<dbReference type="SMART" id="SM00363">
    <property type="entry name" value="S4"/>
    <property type="match status" value="1"/>
</dbReference>
<dbReference type="InterPro" id="IPR042092">
    <property type="entry name" value="PsdUridine_s_RsuA/RluB/E/F_cat"/>
</dbReference>
<feature type="domain" description="RNA-binding S4" evidence="5">
    <location>
        <begin position="3"/>
        <end position="63"/>
    </location>
</feature>
<dbReference type="PROSITE" id="PS50889">
    <property type="entry name" value="S4"/>
    <property type="match status" value="1"/>
</dbReference>
<dbReference type="SUPFAM" id="SSF55174">
    <property type="entry name" value="Alpha-L RNA-binding motif"/>
    <property type="match status" value="1"/>
</dbReference>
<dbReference type="GO" id="GO:0120159">
    <property type="term" value="F:rRNA pseudouridine synthase activity"/>
    <property type="evidence" value="ECO:0007669"/>
    <property type="project" value="UniProtKB-ARBA"/>
</dbReference>
<reference evidence="6" key="2">
    <citation type="journal article" date="2021" name="PeerJ">
        <title>Extensive microbial diversity within the chicken gut microbiome revealed by metagenomics and culture.</title>
        <authorList>
            <person name="Gilroy R."/>
            <person name="Ravi A."/>
            <person name="Getino M."/>
            <person name="Pursley I."/>
            <person name="Horton D.L."/>
            <person name="Alikhan N.F."/>
            <person name="Baker D."/>
            <person name="Gharbi K."/>
            <person name="Hall N."/>
            <person name="Watson M."/>
            <person name="Adriaenssens E.M."/>
            <person name="Foster-Nyarko E."/>
            <person name="Jarju S."/>
            <person name="Secka A."/>
            <person name="Antonio M."/>
            <person name="Oren A."/>
            <person name="Chaudhuri R.R."/>
            <person name="La Ragione R."/>
            <person name="Hildebrand F."/>
            <person name="Pallen M.J."/>
        </authorList>
    </citation>
    <scope>NUCLEOTIDE SEQUENCE</scope>
    <source>
        <strain evidence="6">ChiSjej2B20-13462</strain>
    </source>
</reference>
<dbReference type="InterPro" id="IPR050343">
    <property type="entry name" value="RsuA_PseudoU_synthase"/>
</dbReference>
<dbReference type="CDD" id="cd02870">
    <property type="entry name" value="PseudoU_synth_RsuA_like"/>
    <property type="match status" value="1"/>
</dbReference>
<dbReference type="EMBL" id="DVFN01000138">
    <property type="protein sequence ID" value="HIQ70561.1"/>
    <property type="molecule type" value="Genomic_DNA"/>
</dbReference>
<dbReference type="SUPFAM" id="SSF55120">
    <property type="entry name" value="Pseudouridine synthase"/>
    <property type="match status" value="1"/>
</dbReference>
<dbReference type="InterPro" id="IPR020103">
    <property type="entry name" value="PsdUridine_synth_cat_dom_sf"/>
</dbReference>
<dbReference type="GO" id="GO:0003723">
    <property type="term" value="F:RNA binding"/>
    <property type="evidence" value="ECO:0007669"/>
    <property type="project" value="UniProtKB-KW"/>
</dbReference>
<dbReference type="NCBIfam" id="TIGR00093">
    <property type="entry name" value="pseudouridine synthase"/>
    <property type="match status" value="1"/>
</dbReference>
<gene>
    <name evidence="6" type="ORF">IAA67_09570</name>
</gene>
<reference evidence="6" key="1">
    <citation type="submission" date="2020-10" db="EMBL/GenBank/DDBJ databases">
        <authorList>
            <person name="Gilroy R."/>
        </authorList>
    </citation>
    <scope>NUCLEOTIDE SEQUENCE</scope>
    <source>
        <strain evidence="6">ChiSjej2B20-13462</strain>
    </source>
</reference>
<evidence type="ECO:0000256" key="2">
    <source>
        <dbReference type="ARBA" id="ARBA00023235"/>
    </source>
</evidence>
<proteinExistence type="inferred from homology"/>
<name>A0A9D0Z8J9_9FIRM</name>
<dbReference type="GO" id="GO:0000455">
    <property type="term" value="P:enzyme-directed rRNA pseudouridine synthesis"/>
    <property type="evidence" value="ECO:0007669"/>
    <property type="project" value="UniProtKB-ARBA"/>
</dbReference>
<dbReference type="InterPro" id="IPR018496">
    <property type="entry name" value="PsdUridine_synth_RsuA/RluB_CS"/>
</dbReference>
<dbReference type="InterPro" id="IPR036986">
    <property type="entry name" value="S4_RNA-bd_sf"/>
</dbReference>
<organism evidence="6 7">
    <name type="scientific">Candidatus Avoscillospira stercorigallinarum</name>
    <dbReference type="NCBI Taxonomy" id="2840708"/>
    <lineage>
        <taxon>Bacteria</taxon>
        <taxon>Bacillati</taxon>
        <taxon>Bacillota</taxon>
        <taxon>Clostridia</taxon>
        <taxon>Eubacteriales</taxon>
        <taxon>Oscillospiraceae</taxon>
        <taxon>Oscillospiraceae incertae sedis</taxon>
        <taxon>Candidatus Avoscillospira</taxon>
    </lineage>
</organism>
<dbReference type="Gene3D" id="3.10.290.10">
    <property type="entry name" value="RNA-binding S4 domain"/>
    <property type="match status" value="1"/>
</dbReference>
<keyword evidence="3" id="KW-0694">RNA-binding</keyword>
<evidence type="ECO:0000259" key="5">
    <source>
        <dbReference type="SMART" id="SM00363"/>
    </source>
</evidence>
<evidence type="ECO:0000256" key="3">
    <source>
        <dbReference type="PROSITE-ProRule" id="PRU00182"/>
    </source>
</evidence>
<dbReference type="FunFam" id="3.10.290.10:FF:000003">
    <property type="entry name" value="Pseudouridine synthase"/>
    <property type="match status" value="1"/>
</dbReference>
<keyword evidence="2 4" id="KW-0413">Isomerase</keyword>
<evidence type="ECO:0000256" key="4">
    <source>
        <dbReference type="RuleBase" id="RU003887"/>
    </source>
</evidence>
<dbReference type="CDD" id="cd00165">
    <property type="entry name" value="S4"/>
    <property type="match status" value="1"/>
</dbReference>
<dbReference type="Proteomes" id="UP000886874">
    <property type="component" value="Unassembled WGS sequence"/>
</dbReference>
<dbReference type="InterPro" id="IPR020094">
    <property type="entry name" value="TruA/RsuA/RluB/E/F_N"/>
</dbReference>
<dbReference type="Gene3D" id="3.30.70.580">
    <property type="entry name" value="Pseudouridine synthase I, catalytic domain, N-terminal subdomain"/>
    <property type="match status" value="1"/>
</dbReference>
<sequence length="243" mass="27257">MAERLQKLLSRLGIASRRQAETLIEAGRVTVNGRPAQLGDTAAEGDEILLDGNPLPTAPPKRYLMLHKPRGYVTTLSDEKGRKNVSDLVAGCGDRVYPVGRLDLDSEGLLLLTNDGALAEKLMHPRGGVVKRYRVLVTGFQPGMEAELAAPIEIDGRLTRPAQVRVLQTRDQGTELEFCLRDGRNRQIRRLCQRSGLQVRRLRRVQEGPLKLGTLPPGRWRDLTREELRALERELGWNFLQDT</sequence>
<dbReference type="PROSITE" id="PS01149">
    <property type="entry name" value="PSI_RSU"/>
    <property type="match status" value="1"/>
</dbReference>
<comment type="similarity">
    <text evidence="1 4">Belongs to the pseudouridine synthase RsuA family.</text>
</comment>
<dbReference type="PANTHER" id="PTHR47683:SF2">
    <property type="entry name" value="RNA-BINDING S4 DOMAIN-CONTAINING PROTEIN"/>
    <property type="match status" value="1"/>
</dbReference>
<protein>
    <recommendedName>
        <fullName evidence="4">Pseudouridine synthase</fullName>
        <ecNumber evidence="4">5.4.99.-</ecNumber>
    </recommendedName>
</protein>
<evidence type="ECO:0000313" key="7">
    <source>
        <dbReference type="Proteomes" id="UP000886874"/>
    </source>
</evidence>
<dbReference type="EC" id="5.4.99.-" evidence="4"/>
<dbReference type="PANTHER" id="PTHR47683">
    <property type="entry name" value="PSEUDOURIDINE SYNTHASE FAMILY PROTEIN-RELATED"/>
    <property type="match status" value="1"/>
</dbReference>
<comment type="caution">
    <text evidence="6">The sequence shown here is derived from an EMBL/GenBank/DDBJ whole genome shotgun (WGS) entry which is preliminary data.</text>
</comment>
<evidence type="ECO:0000256" key="1">
    <source>
        <dbReference type="ARBA" id="ARBA00008348"/>
    </source>
</evidence>
<dbReference type="InterPro" id="IPR002942">
    <property type="entry name" value="S4_RNA-bd"/>
</dbReference>
<dbReference type="InterPro" id="IPR006145">
    <property type="entry name" value="PsdUridine_synth_RsuA/RluA"/>
</dbReference>
<dbReference type="Pfam" id="PF01479">
    <property type="entry name" value="S4"/>
    <property type="match status" value="1"/>
</dbReference>
<dbReference type="Gene3D" id="3.30.70.1560">
    <property type="entry name" value="Alpha-L RNA-binding motif"/>
    <property type="match status" value="1"/>
</dbReference>
<dbReference type="Pfam" id="PF00849">
    <property type="entry name" value="PseudoU_synth_2"/>
    <property type="match status" value="1"/>
</dbReference>
<accession>A0A9D0Z8J9</accession>
<dbReference type="AlphaFoldDB" id="A0A9D0Z8J9"/>